<comment type="caution">
    <text evidence="1">The sequence shown here is derived from an EMBL/GenBank/DDBJ whole genome shotgun (WGS) entry which is preliminary data.</text>
</comment>
<dbReference type="BioCyc" id="PSYR629263:G11X0-4904-MONOMER"/>
<feature type="non-terminal residue" evidence="1">
    <location>
        <position position="1"/>
    </location>
</feature>
<dbReference type="GO" id="GO:0016301">
    <property type="term" value="F:kinase activity"/>
    <property type="evidence" value="ECO:0007669"/>
    <property type="project" value="UniProtKB-KW"/>
</dbReference>
<reference evidence="1 2" key="1">
    <citation type="journal article" date="2011" name="PLoS Pathog.">
        <title>Dynamic evolution of pathogenicity revealed by sequencing and comparative genomics of 19 Pseudomonas syringae isolates.</title>
        <authorList>
            <person name="Baltrus D.A."/>
            <person name="Nishimura M.T."/>
            <person name="Romanchuk A."/>
            <person name="Chang J.H."/>
            <person name="Mukhtar M.S."/>
            <person name="Cherkis K."/>
            <person name="Roach J."/>
            <person name="Grant S.R."/>
            <person name="Jones C.D."/>
            <person name="Dangl J.L."/>
        </authorList>
    </citation>
    <scope>NUCLEOTIDE SEQUENCE [LARGE SCALE GENOMIC DNA]</scope>
    <source>
        <strain evidence="1 2">1704B</strain>
    </source>
</reference>
<organism evidence="1 2">
    <name type="scientific">Pseudomonas syringae pv. pisi str. 1704B</name>
    <dbReference type="NCBI Taxonomy" id="629263"/>
    <lineage>
        <taxon>Bacteria</taxon>
        <taxon>Pseudomonadati</taxon>
        <taxon>Pseudomonadota</taxon>
        <taxon>Gammaproteobacteria</taxon>
        <taxon>Pseudomonadales</taxon>
        <taxon>Pseudomonadaceae</taxon>
        <taxon>Pseudomonas</taxon>
        <taxon>Pseudomonas syringae</taxon>
    </lineage>
</organism>
<sequence length="38" mass="4020">RQAMRDEGVEISTMPVPGEDTGLAVALVEASAERSFIS</sequence>
<dbReference type="AlphaFoldDB" id="F3GFD4"/>
<evidence type="ECO:0000313" key="1">
    <source>
        <dbReference type="EMBL" id="EGH45784.1"/>
    </source>
</evidence>
<dbReference type="EMBL" id="AEAI01001386">
    <property type="protein sequence ID" value="EGH45784.1"/>
    <property type="molecule type" value="Genomic_DNA"/>
</dbReference>
<accession>F3GFD4</accession>
<dbReference type="HOGENOM" id="CLU_3337414_0_0_6"/>
<evidence type="ECO:0000313" key="2">
    <source>
        <dbReference type="Proteomes" id="UP000004986"/>
    </source>
</evidence>
<dbReference type="Proteomes" id="UP000004986">
    <property type="component" value="Unassembled WGS sequence"/>
</dbReference>
<keyword evidence="1" id="KW-0418">Kinase</keyword>
<keyword evidence="1" id="KW-0808">Transferase</keyword>
<gene>
    <name evidence="1" type="ORF">PSYPI_27134</name>
</gene>
<proteinExistence type="predicted"/>
<name>F3GFD4_PSESJ</name>
<protein>
    <submittedName>
        <fullName evidence="1">Carbohydrate kinase, PfkB</fullName>
    </submittedName>
</protein>
<keyword evidence="2" id="KW-1185">Reference proteome</keyword>